<dbReference type="Pfam" id="PF01850">
    <property type="entry name" value="PIN"/>
    <property type="match status" value="1"/>
</dbReference>
<dbReference type="EMBL" id="MAXA01000046">
    <property type="protein sequence ID" value="OHV42521.1"/>
    <property type="molecule type" value="Genomic_DNA"/>
</dbReference>
<dbReference type="GO" id="GO:0090729">
    <property type="term" value="F:toxin activity"/>
    <property type="evidence" value="ECO:0007669"/>
    <property type="project" value="UniProtKB-KW"/>
</dbReference>
<evidence type="ECO:0000313" key="9">
    <source>
        <dbReference type="Proteomes" id="UP000179769"/>
    </source>
</evidence>
<keyword evidence="5 6" id="KW-0460">Magnesium</keyword>
<feature type="domain" description="PIN" evidence="7">
    <location>
        <begin position="2"/>
        <end position="122"/>
    </location>
</feature>
<keyword evidence="3 6" id="KW-0479">Metal-binding</keyword>
<evidence type="ECO:0000256" key="5">
    <source>
        <dbReference type="ARBA" id="ARBA00022842"/>
    </source>
</evidence>
<protein>
    <recommendedName>
        <fullName evidence="6">Ribonuclease VapC</fullName>
        <shortName evidence="6">RNase VapC</shortName>
        <ecNumber evidence="6">3.1.-.-</ecNumber>
    </recommendedName>
    <alternativeName>
        <fullName evidence="6">Toxin VapC</fullName>
    </alternativeName>
</protein>
<keyword evidence="6" id="KW-0800">Toxin</keyword>
<dbReference type="Proteomes" id="UP000179769">
    <property type="component" value="Unassembled WGS sequence"/>
</dbReference>
<accession>A0A1S1R9P2</accession>
<comment type="caution">
    <text evidence="8">The sequence shown here is derived from an EMBL/GenBank/DDBJ whole genome shotgun (WGS) entry which is preliminary data.</text>
</comment>
<dbReference type="AlphaFoldDB" id="A0A1S1R9P2"/>
<dbReference type="GO" id="GO:0016787">
    <property type="term" value="F:hydrolase activity"/>
    <property type="evidence" value="ECO:0007669"/>
    <property type="project" value="UniProtKB-KW"/>
</dbReference>
<evidence type="ECO:0000256" key="4">
    <source>
        <dbReference type="ARBA" id="ARBA00022801"/>
    </source>
</evidence>
<dbReference type="InterPro" id="IPR022907">
    <property type="entry name" value="VapC_family"/>
</dbReference>
<evidence type="ECO:0000256" key="2">
    <source>
        <dbReference type="ARBA" id="ARBA00022722"/>
    </source>
</evidence>
<dbReference type="Gene3D" id="3.40.50.1010">
    <property type="entry name" value="5'-nuclease"/>
    <property type="match status" value="1"/>
</dbReference>
<keyword evidence="2 6" id="KW-0540">Nuclease</keyword>
<name>A0A1S1R9P2_9ACTN</name>
<dbReference type="HAMAP" id="MF_00265">
    <property type="entry name" value="VapC_Nob1"/>
    <property type="match status" value="1"/>
</dbReference>
<comment type="cofactor">
    <cofactor evidence="6">
        <name>Mg(2+)</name>
        <dbReference type="ChEBI" id="CHEBI:18420"/>
    </cofactor>
</comment>
<keyword evidence="4 6" id="KW-0378">Hydrolase</keyword>
<evidence type="ECO:0000259" key="7">
    <source>
        <dbReference type="Pfam" id="PF01850"/>
    </source>
</evidence>
<dbReference type="SUPFAM" id="SSF88723">
    <property type="entry name" value="PIN domain-like"/>
    <property type="match status" value="1"/>
</dbReference>
<keyword evidence="9" id="KW-1185">Reference proteome</keyword>
<dbReference type="GO" id="GO:0004540">
    <property type="term" value="F:RNA nuclease activity"/>
    <property type="evidence" value="ECO:0007669"/>
    <property type="project" value="InterPro"/>
</dbReference>
<organism evidence="8 9">
    <name type="scientific">Parafrankia soli</name>
    <dbReference type="NCBI Taxonomy" id="2599596"/>
    <lineage>
        <taxon>Bacteria</taxon>
        <taxon>Bacillati</taxon>
        <taxon>Actinomycetota</taxon>
        <taxon>Actinomycetes</taxon>
        <taxon>Frankiales</taxon>
        <taxon>Frankiaceae</taxon>
        <taxon>Parafrankia</taxon>
    </lineage>
</organism>
<dbReference type="OrthoDB" id="32665at2"/>
<dbReference type="InterPro" id="IPR002716">
    <property type="entry name" value="PIN_dom"/>
</dbReference>
<proteinExistence type="inferred from homology"/>
<sequence length="136" mass="14773">MIVVDTGPVVAVANRKDDHHRQCVDLLQNFPGPLLLPAPLLSEIGYMLFSRAGAKAEADFLRDVADGVYELAPVTPVEAHRAAVLVERYANLPLGTADAFVVAVAEKFQAVHIATLDRRHFSVVRPSHVPAFTLLP</sequence>
<feature type="binding site" evidence="6">
    <location>
        <position position="5"/>
    </location>
    <ligand>
        <name>Mg(2+)</name>
        <dbReference type="ChEBI" id="CHEBI:18420"/>
    </ligand>
</feature>
<dbReference type="EC" id="3.1.-.-" evidence="6"/>
<keyword evidence="1 6" id="KW-1277">Toxin-antitoxin system</keyword>
<reference evidence="9" key="1">
    <citation type="submission" date="2016-07" db="EMBL/GenBank/DDBJ databases">
        <title>Frankia sp. NRRL B-16219 Genome sequencing.</title>
        <authorList>
            <person name="Ghodhbane-Gtari F."/>
            <person name="Swanson E."/>
            <person name="Gueddou A."/>
            <person name="Louati M."/>
            <person name="Nouioui I."/>
            <person name="Hezbri K."/>
            <person name="Abebe-Akele F."/>
            <person name="Simpson S."/>
            <person name="Morris K."/>
            <person name="Thomas K."/>
            <person name="Gtari M."/>
            <person name="Tisa L.S."/>
        </authorList>
    </citation>
    <scope>NUCLEOTIDE SEQUENCE [LARGE SCALE GENOMIC DNA]</scope>
    <source>
        <strain evidence="9">NRRL B-16219</strain>
    </source>
</reference>
<evidence type="ECO:0000256" key="3">
    <source>
        <dbReference type="ARBA" id="ARBA00022723"/>
    </source>
</evidence>
<gene>
    <name evidence="6" type="primary">vapC</name>
    <name evidence="8" type="ORF">BBK14_31940</name>
</gene>
<evidence type="ECO:0000256" key="1">
    <source>
        <dbReference type="ARBA" id="ARBA00022649"/>
    </source>
</evidence>
<comment type="function">
    <text evidence="6">Toxic component of a toxin-antitoxin (TA) system. An RNase.</text>
</comment>
<dbReference type="GO" id="GO:0000287">
    <property type="term" value="F:magnesium ion binding"/>
    <property type="evidence" value="ECO:0007669"/>
    <property type="project" value="UniProtKB-UniRule"/>
</dbReference>
<dbReference type="InterPro" id="IPR029060">
    <property type="entry name" value="PIN-like_dom_sf"/>
</dbReference>
<dbReference type="RefSeq" id="WP_071060138.1">
    <property type="nucleotide sequence ID" value="NZ_MAXA01000046.1"/>
</dbReference>
<evidence type="ECO:0000313" key="8">
    <source>
        <dbReference type="EMBL" id="OHV42521.1"/>
    </source>
</evidence>
<feature type="binding site" evidence="6">
    <location>
        <position position="98"/>
    </location>
    <ligand>
        <name>Mg(2+)</name>
        <dbReference type="ChEBI" id="CHEBI:18420"/>
    </ligand>
</feature>
<evidence type="ECO:0000256" key="6">
    <source>
        <dbReference type="HAMAP-Rule" id="MF_00265"/>
    </source>
</evidence>
<comment type="similarity">
    <text evidence="6">Belongs to the PINc/VapC protein family.</text>
</comment>